<dbReference type="AlphaFoldDB" id="A0A975QJK5"/>
<dbReference type="SUPFAM" id="SSF54593">
    <property type="entry name" value="Glyoxalase/Bleomycin resistance protein/Dihydroxybiphenyl dioxygenase"/>
    <property type="match status" value="1"/>
</dbReference>
<dbReference type="Gene3D" id="3.10.180.10">
    <property type="entry name" value="2,3-Dihydroxybiphenyl 1,2-Dioxygenase, domain 1"/>
    <property type="match status" value="1"/>
</dbReference>
<organism evidence="2 3">
    <name type="scientific">Nocardiopsis eucommiae</name>
    <dbReference type="NCBI Taxonomy" id="2831970"/>
    <lineage>
        <taxon>Bacteria</taxon>
        <taxon>Bacillati</taxon>
        <taxon>Actinomycetota</taxon>
        <taxon>Actinomycetes</taxon>
        <taxon>Streptosporangiales</taxon>
        <taxon>Nocardiopsidaceae</taxon>
        <taxon>Nocardiopsis</taxon>
    </lineage>
</organism>
<accession>A0A975QJK5</accession>
<evidence type="ECO:0000313" key="3">
    <source>
        <dbReference type="Proteomes" id="UP000682416"/>
    </source>
</evidence>
<reference evidence="2" key="1">
    <citation type="submission" date="2021-05" db="EMBL/GenBank/DDBJ databases">
        <authorList>
            <person name="Kaiqin L."/>
            <person name="Jian G."/>
        </authorList>
    </citation>
    <scope>NUCLEOTIDE SEQUENCE</scope>
    <source>
        <strain evidence="2">HDS5</strain>
    </source>
</reference>
<dbReference type="Pfam" id="PF13468">
    <property type="entry name" value="Glyoxalase_3"/>
    <property type="match status" value="1"/>
</dbReference>
<dbReference type="KEGG" id="nec:KGD82_17525"/>
<dbReference type="PROSITE" id="PS51819">
    <property type="entry name" value="VOC"/>
    <property type="match status" value="1"/>
</dbReference>
<evidence type="ECO:0000313" key="2">
    <source>
        <dbReference type="EMBL" id="QVJ00499.1"/>
    </source>
</evidence>
<protein>
    <submittedName>
        <fullName evidence="2">VOC family protein</fullName>
    </submittedName>
</protein>
<sequence length="216" mass="23415">MSFPGTLDHLVYAVPDLAEAVTDFAQRSGVTPARGGSHPVGSANALVALTVDGRRARRAPHYLEIVGPDPEQEGPVTVFGLADLDRPRLATFAVRVDDDLGTVVERARQVGHDPGDVEPWSRTTPDGTVLRWLLAKREPDTYPAPVPFLIDWERTPQPGLGDLPALELLALRAEHPDPESLRPALGALGVDLDLRWGPRPLLEADLRGPRGDFVLC</sequence>
<proteinExistence type="predicted"/>
<dbReference type="EMBL" id="CP074402">
    <property type="protein sequence ID" value="QVJ00499.1"/>
    <property type="molecule type" value="Genomic_DNA"/>
</dbReference>
<dbReference type="InterPro" id="IPR037523">
    <property type="entry name" value="VOC_core"/>
</dbReference>
<dbReference type="InterPro" id="IPR029068">
    <property type="entry name" value="Glyas_Bleomycin-R_OHBP_Dase"/>
</dbReference>
<feature type="domain" description="VOC" evidence="1">
    <location>
        <begin position="6"/>
        <end position="149"/>
    </location>
</feature>
<evidence type="ECO:0000259" key="1">
    <source>
        <dbReference type="PROSITE" id="PS51819"/>
    </source>
</evidence>
<dbReference type="Proteomes" id="UP000682416">
    <property type="component" value="Chromosome"/>
</dbReference>
<keyword evidence="3" id="KW-1185">Reference proteome</keyword>
<dbReference type="InterPro" id="IPR025870">
    <property type="entry name" value="Glyoxalase-like_dom"/>
</dbReference>
<name>A0A975QJK5_9ACTN</name>
<gene>
    <name evidence="2" type="ORF">KGD82_17525</name>
</gene>